<dbReference type="Proteomes" id="UP000011014">
    <property type="component" value="Unassembled WGS sequence"/>
</dbReference>
<keyword evidence="1" id="KW-1133">Transmembrane helix</keyword>
<name>E4Z435_OIKDI</name>
<dbReference type="Gene3D" id="1.20.5.930">
    <property type="entry name" value="Bicelle-embedded integrin alpha(iib) transmembrane segment"/>
    <property type="match status" value="1"/>
</dbReference>
<accession>E4Z435</accession>
<gene>
    <name evidence="2" type="ORF">GSOID_T00026158001</name>
</gene>
<protein>
    <submittedName>
        <fullName evidence="2">Uncharacterized protein</fullName>
    </submittedName>
</protein>
<dbReference type="EMBL" id="FN657185">
    <property type="protein sequence ID" value="CBY42463.1"/>
    <property type="molecule type" value="Genomic_DNA"/>
</dbReference>
<evidence type="ECO:0000256" key="1">
    <source>
        <dbReference type="SAM" id="Phobius"/>
    </source>
</evidence>
<sequence length="101" mass="11531">MTATVRVTGNSEKASPSIFTVPLWVIVVAAAGGVLILSRVEKHKHIIITVILWKLGCFQRGEYKYQPEMHRAERKVQRSKEVAENDIYSYDRNVMLLSDQD</sequence>
<proteinExistence type="predicted"/>
<evidence type="ECO:0000313" key="2">
    <source>
        <dbReference type="EMBL" id="CBY42463.1"/>
    </source>
</evidence>
<dbReference type="AlphaFoldDB" id="E4Z435"/>
<feature type="transmembrane region" description="Helical" evidence="1">
    <location>
        <begin position="18"/>
        <end position="37"/>
    </location>
</feature>
<reference evidence="2" key="1">
    <citation type="journal article" date="2010" name="Science">
        <title>Plasticity of animal genome architecture unmasked by rapid evolution of a pelagic tunicate.</title>
        <authorList>
            <person name="Denoeud F."/>
            <person name="Henriet S."/>
            <person name="Mungpakdee S."/>
            <person name="Aury J.M."/>
            <person name="Da Silva C."/>
            <person name="Brinkmann H."/>
            <person name="Mikhaleva J."/>
            <person name="Olsen L.C."/>
            <person name="Jubin C."/>
            <person name="Canestro C."/>
            <person name="Bouquet J.M."/>
            <person name="Danks G."/>
            <person name="Poulain J."/>
            <person name="Campsteijn C."/>
            <person name="Adamski M."/>
            <person name="Cross I."/>
            <person name="Yadetie F."/>
            <person name="Muffato M."/>
            <person name="Louis A."/>
            <person name="Butcher S."/>
            <person name="Tsagkogeorga G."/>
            <person name="Konrad A."/>
            <person name="Singh S."/>
            <person name="Jensen M.F."/>
            <person name="Cong E.H."/>
            <person name="Eikeseth-Otteraa H."/>
            <person name="Noel B."/>
            <person name="Anthouard V."/>
            <person name="Porcel B.M."/>
            <person name="Kachouri-Lafond R."/>
            <person name="Nishino A."/>
            <person name="Ugolini M."/>
            <person name="Chourrout P."/>
            <person name="Nishida H."/>
            <person name="Aasland R."/>
            <person name="Huzurbazar S."/>
            <person name="Westhof E."/>
            <person name="Delsuc F."/>
            <person name="Lehrach H."/>
            <person name="Reinhardt R."/>
            <person name="Weissenbach J."/>
            <person name="Roy S.W."/>
            <person name="Artiguenave F."/>
            <person name="Postlethwait J.H."/>
            <person name="Manak J.R."/>
            <person name="Thompson E.M."/>
            <person name="Jaillon O."/>
            <person name="Du Pasquier L."/>
            <person name="Boudinot P."/>
            <person name="Liberles D.A."/>
            <person name="Volff J.N."/>
            <person name="Philippe H."/>
            <person name="Lenhard B."/>
            <person name="Roest Crollius H."/>
            <person name="Wincker P."/>
            <person name="Chourrout D."/>
        </authorList>
    </citation>
    <scope>NUCLEOTIDE SEQUENCE [LARGE SCALE GENOMIC DNA]</scope>
</reference>
<organism evidence="2">
    <name type="scientific">Oikopleura dioica</name>
    <name type="common">Tunicate</name>
    <dbReference type="NCBI Taxonomy" id="34765"/>
    <lineage>
        <taxon>Eukaryota</taxon>
        <taxon>Metazoa</taxon>
        <taxon>Chordata</taxon>
        <taxon>Tunicata</taxon>
        <taxon>Appendicularia</taxon>
        <taxon>Copelata</taxon>
        <taxon>Oikopleuridae</taxon>
        <taxon>Oikopleura</taxon>
    </lineage>
</organism>
<keyword evidence="1" id="KW-0472">Membrane</keyword>
<keyword evidence="1" id="KW-0812">Transmembrane</keyword>